<dbReference type="PROSITE" id="PS51832">
    <property type="entry name" value="HD_GYP"/>
    <property type="match status" value="1"/>
</dbReference>
<dbReference type="Gene3D" id="1.10.3210.10">
    <property type="entry name" value="Hypothetical protein af1432"/>
    <property type="match status" value="1"/>
</dbReference>
<sequence length="199" mass="22847">MEKTLGVTRPIAEILKLLPTEETHHMLRVGILVEHFTQELLAHGVIKDPCKNCKYFGAAAFYHDIGKAWIPHEILTKPDKLTETETLIMRNHPVFAQKLFVQLNRGIIVGIPEHLIQLARDAAMYHHEWWDGNGYPYGMKQDEIPLIASITSICDAYDAMTSNRVYRNRHSRDHAHKELLKHAGTQFNPHLVQAFLAKK</sequence>
<organism evidence="2 3">
    <name type="scientific">Aminipila butyrica</name>
    <dbReference type="NCBI Taxonomy" id="433296"/>
    <lineage>
        <taxon>Bacteria</taxon>
        <taxon>Bacillati</taxon>
        <taxon>Bacillota</taxon>
        <taxon>Clostridia</taxon>
        <taxon>Peptostreptococcales</taxon>
        <taxon>Anaerovoracaceae</taxon>
        <taxon>Aminipila</taxon>
    </lineage>
</organism>
<dbReference type="RefSeq" id="WP_163064912.1">
    <property type="nucleotide sequence ID" value="NZ_CP048649.1"/>
</dbReference>
<name>A0A858BQB4_9FIRM</name>
<proteinExistence type="predicted"/>
<dbReference type="InterPro" id="IPR003607">
    <property type="entry name" value="HD/PDEase_dom"/>
</dbReference>
<evidence type="ECO:0000259" key="1">
    <source>
        <dbReference type="PROSITE" id="PS51832"/>
    </source>
</evidence>
<dbReference type="CDD" id="cd00077">
    <property type="entry name" value="HDc"/>
    <property type="match status" value="1"/>
</dbReference>
<evidence type="ECO:0000313" key="2">
    <source>
        <dbReference type="EMBL" id="QIB67993.1"/>
    </source>
</evidence>
<feature type="domain" description="HD-GYP" evidence="1">
    <location>
        <begin position="1"/>
        <end position="199"/>
    </location>
</feature>
<dbReference type="Pfam" id="PF13487">
    <property type="entry name" value="HD_5"/>
    <property type="match status" value="1"/>
</dbReference>
<protein>
    <submittedName>
        <fullName evidence="2">HD domain-containing protein</fullName>
    </submittedName>
</protein>
<dbReference type="SMART" id="SM00471">
    <property type="entry name" value="HDc"/>
    <property type="match status" value="1"/>
</dbReference>
<dbReference type="EMBL" id="CP048649">
    <property type="protein sequence ID" value="QIB67993.1"/>
    <property type="molecule type" value="Genomic_DNA"/>
</dbReference>
<dbReference type="InterPro" id="IPR052020">
    <property type="entry name" value="Cyclic_di-GMP/3'3'-cGAMP_PDE"/>
</dbReference>
<keyword evidence="3" id="KW-1185">Reference proteome</keyword>
<dbReference type="Proteomes" id="UP000466848">
    <property type="component" value="Chromosome"/>
</dbReference>
<dbReference type="InterPro" id="IPR037522">
    <property type="entry name" value="HD_GYP_dom"/>
</dbReference>
<reference evidence="2 3" key="1">
    <citation type="submission" date="2020-02" db="EMBL/GenBank/DDBJ databases">
        <authorList>
            <person name="Kim Y.B."/>
            <person name="Roh S.W."/>
        </authorList>
    </citation>
    <scope>NUCLEOTIDE SEQUENCE [LARGE SCALE GENOMIC DNA]</scope>
    <source>
        <strain evidence="2 3">DSM 103574</strain>
    </source>
</reference>
<dbReference type="AlphaFoldDB" id="A0A858BQB4"/>
<dbReference type="PANTHER" id="PTHR45228">
    <property type="entry name" value="CYCLIC DI-GMP PHOSPHODIESTERASE TM_0186-RELATED"/>
    <property type="match status" value="1"/>
</dbReference>
<accession>A0A858BQB4</accession>
<gene>
    <name evidence="2" type="ORF">Ami103574_01130</name>
</gene>
<evidence type="ECO:0000313" key="3">
    <source>
        <dbReference type="Proteomes" id="UP000466848"/>
    </source>
</evidence>
<dbReference type="KEGG" id="abut:Ami103574_01130"/>
<dbReference type="SUPFAM" id="SSF109604">
    <property type="entry name" value="HD-domain/PDEase-like"/>
    <property type="match status" value="1"/>
</dbReference>
<dbReference type="PANTHER" id="PTHR45228:SF1">
    <property type="entry name" value="CYCLIC DI-GMP PHOSPHODIESTERASE TM_0186"/>
    <property type="match status" value="1"/>
</dbReference>